<dbReference type="Proteomes" id="UP000198318">
    <property type="component" value="Unassembled WGS sequence"/>
</dbReference>
<dbReference type="InterPro" id="IPR050641">
    <property type="entry name" value="RIFMO-like"/>
</dbReference>
<dbReference type="InterPro" id="IPR002938">
    <property type="entry name" value="FAD-bd"/>
</dbReference>
<dbReference type="PROSITE" id="PS51257">
    <property type="entry name" value="PROKAR_LIPOPROTEIN"/>
    <property type="match status" value="1"/>
</dbReference>
<dbReference type="Pfam" id="PF01494">
    <property type="entry name" value="FAD_binding_3"/>
    <property type="match status" value="1"/>
</dbReference>
<keyword evidence="3" id="KW-0274">FAD</keyword>
<dbReference type="GO" id="GO:0016709">
    <property type="term" value="F:oxidoreductase activity, acting on paired donors, with incorporation or reduction of molecular oxygen, NAD(P)H as one donor, and incorporation of one atom of oxygen"/>
    <property type="evidence" value="ECO:0007669"/>
    <property type="project" value="UniProtKB-ARBA"/>
</dbReference>
<dbReference type="RefSeq" id="WP_089329758.1">
    <property type="nucleotide sequence ID" value="NZ_FZOR01000040.1"/>
</dbReference>
<dbReference type="Pfam" id="PF21274">
    <property type="entry name" value="Rng_hyd_C"/>
    <property type="match status" value="1"/>
</dbReference>
<keyword evidence="6" id="KW-1185">Reference proteome</keyword>
<organism evidence="5 6">
    <name type="scientific">Actinomadura meyerae</name>
    <dbReference type="NCBI Taxonomy" id="240840"/>
    <lineage>
        <taxon>Bacteria</taxon>
        <taxon>Bacillati</taxon>
        <taxon>Actinomycetota</taxon>
        <taxon>Actinomycetes</taxon>
        <taxon>Streptosporangiales</taxon>
        <taxon>Thermomonosporaceae</taxon>
        <taxon>Actinomadura</taxon>
    </lineage>
</organism>
<dbReference type="OrthoDB" id="8670884at2"/>
<dbReference type="InterPro" id="IPR036188">
    <property type="entry name" value="FAD/NAD-bd_sf"/>
</dbReference>
<dbReference type="GO" id="GO:0071949">
    <property type="term" value="F:FAD binding"/>
    <property type="evidence" value="ECO:0007669"/>
    <property type="project" value="InterPro"/>
</dbReference>
<dbReference type="Gene3D" id="3.40.30.120">
    <property type="match status" value="1"/>
</dbReference>
<proteinExistence type="predicted"/>
<gene>
    <name evidence="5" type="ORF">SAMN05443665_104070</name>
</gene>
<keyword evidence="2" id="KW-0285">Flavoprotein</keyword>
<evidence type="ECO:0000256" key="1">
    <source>
        <dbReference type="ARBA" id="ARBA00001974"/>
    </source>
</evidence>
<dbReference type="AlphaFoldDB" id="A0A239NHY9"/>
<dbReference type="PRINTS" id="PR00420">
    <property type="entry name" value="RNGMNOXGNASE"/>
</dbReference>
<evidence type="ECO:0000259" key="4">
    <source>
        <dbReference type="Pfam" id="PF01494"/>
    </source>
</evidence>
<accession>A0A239NHY9</accession>
<evidence type="ECO:0000256" key="3">
    <source>
        <dbReference type="ARBA" id="ARBA00022827"/>
    </source>
</evidence>
<name>A0A239NHY9_9ACTN</name>
<evidence type="ECO:0000313" key="5">
    <source>
        <dbReference type="EMBL" id="SNT53739.1"/>
    </source>
</evidence>
<dbReference type="EMBL" id="FZOR01000040">
    <property type="protein sequence ID" value="SNT53739.1"/>
    <property type="molecule type" value="Genomic_DNA"/>
</dbReference>
<reference evidence="5 6" key="1">
    <citation type="submission" date="2017-06" db="EMBL/GenBank/DDBJ databases">
        <authorList>
            <person name="Kim H.J."/>
            <person name="Triplett B.A."/>
        </authorList>
    </citation>
    <scope>NUCLEOTIDE SEQUENCE [LARGE SCALE GENOMIC DNA]</scope>
    <source>
        <strain evidence="5 6">DSM 44715</strain>
    </source>
</reference>
<dbReference type="SUPFAM" id="SSF51905">
    <property type="entry name" value="FAD/NAD(P)-binding domain"/>
    <property type="match status" value="1"/>
</dbReference>
<comment type="cofactor">
    <cofactor evidence="1">
        <name>FAD</name>
        <dbReference type="ChEBI" id="CHEBI:57692"/>
    </cofactor>
</comment>
<feature type="domain" description="FAD-binding" evidence="4">
    <location>
        <begin position="4"/>
        <end position="330"/>
    </location>
</feature>
<dbReference type="Gene3D" id="3.30.70.2450">
    <property type="match status" value="1"/>
</dbReference>
<dbReference type="PANTHER" id="PTHR43004">
    <property type="entry name" value="TRK SYSTEM POTASSIUM UPTAKE PROTEIN"/>
    <property type="match status" value="1"/>
</dbReference>
<dbReference type="Gene3D" id="3.50.50.60">
    <property type="entry name" value="FAD/NAD(P)-binding domain"/>
    <property type="match status" value="1"/>
</dbReference>
<sequence>MTRTVVIAGAGPTGLMLACELRLAGVPVVVVDPQGERPERSNGMAVHGRTLEIFRKRGLTERIREEDTFVWPRTPFAFLWLDLDTVGAEDLTTAYPQWRTERLLAERAAELGAEFRYECRVTGAEQDETGVTVTVESAGGADRLRAAYLVGCDGPGSTVRDLAGIRFDGDGPTYLGLLGDVAVPAGGELFEQDLGQAGLFGALPLEPGMIRLMTIEFGADPSGPEEPVTVEELLAAVKRVAGRDVEVGEARWLSRFGGPNRLAERYRAGRILVAGDAAHHLFISGTQGLNTGVHDAVNLGWKLAAEIDGTAPAGLLDTYEAERRPVGERMYLHAQASMALMHPLDRMEPVRAVLAELLRFDEVNRHLLGFTTSTRYPMPDGGGHPLTGLPLPDVPVTTDAGGTSTADLLRDGRGLLLDLSGGDLEIPGLDGWDGRVRVVTAAPAAELDAAALLVRPDGHVAHACEKADGAGLENALRRWFGDRRATERL</sequence>
<evidence type="ECO:0000256" key="2">
    <source>
        <dbReference type="ARBA" id="ARBA00022630"/>
    </source>
</evidence>
<dbReference type="PANTHER" id="PTHR43004:SF19">
    <property type="entry name" value="BINDING MONOOXYGENASE, PUTATIVE (JCVI)-RELATED"/>
    <property type="match status" value="1"/>
</dbReference>
<protein>
    <submittedName>
        <fullName evidence="5">3-(3-hydroxy-phenyl)propionate hydroxylase</fullName>
    </submittedName>
</protein>
<evidence type="ECO:0000313" key="6">
    <source>
        <dbReference type="Proteomes" id="UP000198318"/>
    </source>
</evidence>